<keyword evidence="2" id="KW-1185">Reference proteome</keyword>
<dbReference type="Proteomes" id="UP000036681">
    <property type="component" value="Unplaced"/>
</dbReference>
<evidence type="ECO:0000256" key="1">
    <source>
        <dbReference type="SAM" id="MobiDB-lite"/>
    </source>
</evidence>
<proteinExistence type="predicted"/>
<evidence type="ECO:0000313" key="2">
    <source>
        <dbReference type="Proteomes" id="UP000036681"/>
    </source>
</evidence>
<accession>A0A0M3HYR9</accession>
<dbReference type="WBParaSite" id="ALUE_0000871501-mRNA-1">
    <property type="protein sequence ID" value="ALUE_0000871501-mRNA-1"/>
    <property type="gene ID" value="ALUE_0000871501"/>
</dbReference>
<reference evidence="3" key="1">
    <citation type="submission" date="2017-02" db="UniProtKB">
        <authorList>
            <consortium name="WormBaseParasite"/>
        </authorList>
    </citation>
    <scope>IDENTIFICATION</scope>
</reference>
<dbReference type="AlphaFoldDB" id="A0A0M3HYR9"/>
<sequence length="91" mass="9882">MVTNQHSKQDSSQGAQTITRPATAFPCSQLHGELCMPSGGDTEVRSELTKNSETQYLEQIREIMEEELVSVSAGGRARGIPRSGLRAHPSI</sequence>
<evidence type="ECO:0000313" key="3">
    <source>
        <dbReference type="WBParaSite" id="ALUE_0000871501-mRNA-1"/>
    </source>
</evidence>
<feature type="compositionally biased region" description="Polar residues" evidence="1">
    <location>
        <begin position="1"/>
        <end position="20"/>
    </location>
</feature>
<feature type="region of interest" description="Disordered" evidence="1">
    <location>
        <begin position="1"/>
        <end position="23"/>
    </location>
</feature>
<protein>
    <submittedName>
        <fullName evidence="3">Uncharacterized protein</fullName>
    </submittedName>
</protein>
<name>A0A0M3HYR9_ASCLU</name>
<organism evidence="2 3">
    <name type="scientific">Ascaris lumbricoides</name>
    <name type="common">Giant roundworm</name>
    <dbReference type="NCBI Taxonomy" id="6252"/>
    <lineage>
        <taxon>Eukaryota</taxon>
        <taxon>Metazoa</taxon>
        <taxon>Ecdysozoa</taxon>
        <taxon>Nematoda</taxon>
        <taxon>Chromadorea</taxon>
        <taxon>Rhabditida</taxon>
        <taxon>Spirurina</taxon>
        <taxon>Ascaridomorpha</taxon>
        <taxon>Ascaridoidea</taxon>
        <taxon>Ascarididae</taxon>
        <taxon>Ascaris</taxon>
    </lineage>
</organism>